<name>E5ABK2_LEPMJ</name>
<reference evidence="3" key="1">
    <citation type="journal article" date="2011" name="Nat. Commun.">
        <title>Effector diversification within compartments of the Leptosphaeria maculans genome affected by Repeat-Induced Point mutations.</title>
        <authorList>
            <person name="Rouxel T."/>
            <person name="Grandaubert J."/>
            <person name="Hane J.K."/>
            <person name="Hoede C."/>
            <person name="van de Wouw A.P."/>
            <person name="Couloux A."/>
            <person name="Dominguez V."/>
            <person name="Anthouard V."/>
            <person name="Bally P."/>
            <person name="Bourras S."/>
            <person name="Cozijnsen A.J."/>
            <person name="Ciuffetti L.M."/>
            <person name="Degrave A."/>
            <person name="Dilmaghani A."/>
            <person name="Duret L."/>
            <person name="Fudal I."/>
            <person name="Goodwin S.B."/>
            <person name="Gout L."/>
            <person name="Glaser N."/>
            <person name="Linglin J."/>
            <person name="Kema G.H.J."/>
            <person name="Lapalu N."/>
            <person name="Lawrence C.B."/>
            <person name="May K."/>
            <person name="Meyer M."/>
            <person name="Ollivier B."/>
            <person name="Poulain J."/>
            <person name="Schoch C.L."/>
            <person name="Simon A."/>
            <person name="Spatafora J.W."/>
            <person name="Stachowiak A."/>
            <person name="Turgeon B.G."/>
            <person name="Tyler B.M."/>
            <person name="Vincent D."/>
            <person name="Weissenbach J."/>
            <person name="Amselem J."/>
            <person name="Quesneville H."/>
            <person name="Oliver R.P."/>
            <person name="Wincker P."/>
            <person name="Balesdent M.-H."/>
            <person name="Howlett B.J."/>
        </authorList>
    </citation>
    <scope>NUCLEOTIDE SEQUENCE [LARGE SCALE GENOMIC DNA]</scope>
    <source>
        <strain evidence="3">JN3 / isolate v23.1.3 / race Av1-4-5-6-7-8</strain>
    </source>
</reference>
<gene>
    <name evidence="2" type="ORF">LEMA_uP021730.1</name>
</gene>
<protein>
    <submittedName>
        <fullName evidence="2">Predicted protein</fullName>
    </submittedName>
</protein>
<dbReference type="HOGENOM" id="CLU_3087692_0_0_1"/>
<sequence length="52" mass="5842">MYPTQQPALWNGPLFAVQRVRQTDTDELPQPRSICTFPRTDSSTSSSGSTER</sequence>
<dbReference type="AlphaFoldDB" id="E5ABK2"/>
<accession>E5ABK2</accession>
<evidence type="ECO:0000313" key="3">
    <source>
        <dbReference type="Proteomes" id="UP000002668"/>
    </source>
</evidence>
<dbReference type="VEuPathDB" id="FungiDB:LEMA_uP021730.1"/>
<feature type="region of interest" description="Disordered" evidence="1">
    <location>
        <begin position="23"/>
        <end position="52"/>
    </location>
</feature>
<dbReference type="InParanoid" id="E5ABK2"/>
<evidence type="ECO:0000256" key="1">
    <source>
        <dbReference type="SAM" id="MobiDB-lite"/>
    </source>
</evidence>
<proteinExistence type="predicted"/>
<keyword evidence="3" id="KW-1185">Reference proteome</keyword>
<evidence type="ECO:0000313" key="2">
    <source>
        <dbReference type="EMBL" id="CBY01043.1"/>
    </source>
</evidence>
<dbReference type="EMBL" id="FP929138">
    <property type="protein sequence ID" value="CBY01043.1"/>
    <property type="molecule type" value="Genomic_DNA"/>
</dbReference>
<dbReference type="Proteomes" id="UP000002668">
    <property type="component" value="Genome"/>
</dbReference>
<organism evidence="3">
    <name type="scientific">Leptosphaeria maculans (strain JN3 / isolate v23.1.3 / race Av1-4-5-6-7-8)</name>
    <name type="common">Blackleg fungus</name>
    <name type="synonym">Phoma lingam</name>
    <dbReference type="NCBI Taxonomy" id="985895"/>
    <lineage>
        <taxon>Eukaryota</taxon>
        <taxon>Fungi</taxon>
        <taxon>Dikarya</taxon>
        <taxon>Ascomycota</taxon>
        <taxon>Pezizomycotina</taxon>
        <taxon>Dothideomycetes</taxon>
        <taxon>Pleosporomycetidae</taxon>
        <taxon>Pleosporales</taxon>
        <taxon>Pleosporineae</taxon>
        <taxon>Leptosphaeriaceae</taxon>
        <taxon>Plenodomus</taxon>
        <taxon>Plenodomus lingam/Leptosphaeria maculans species complex</taxon>
    </lineage>
</organism>
<feature type="compositionally biased region" description="Low complexity" evidence="1">
    <location>
        <begin position="40"/>
        <end position="52"/>
    </location>
</feature>